<protein>
    <submittedName>
        <fullName evidence="1">Uncharacterized protein</fullName>
    </submittedName>
</protein>
<dbReference type="EMBL" id="CT573213">
    <property type="protein sequence ID" value="CAJ59713.1"/>
    <property type="molecule type" value="Genomic_DNA"/>
</dbReference>
<evidence type="ECO:0000313" key="1">
    <source>
        <dbReference type="EMBL" id="CAJ59713.1"/>
    </source>
</evidence>
<name>Q0RRV2_FRAAA</name>
<proteinExistence type="predicted"/>
<keyword evidence="2" id="KW-1185">Reference proteome</keyword>
<dbReference type="Proteomes" id="UP000000657">
    <property type="component" value="Chromosome"/>
</dbReference>
<accession>Q0RRV2</accession>
<organism evidence="1 2">
    <name type="scientific">Frankia alni (strain DSM 45986 / CECT 9034 / ACN14a)</name>
    <dbReference type="NCBI Taxonomy" id="326424"/>
    <lineage>
        <taxon>Bacteria</taxon>
        <taxon>Bacillati</taxon>
        <taxon>Actinomycetota</taxon>
        <taxon>Actinomycetes</taxon>
        <taxon>Frankiales</taxon>
        <taxon>Frankiaceae</taxon>
        <taxon>Frankia</taxon>
    </lineage>
</organism>
<dbReference type="AlphaFoldDB" id="Q0RRV2"/>
<evidence type="ECO:0000313" key="2">
    <source>
        <dbReference type="Proteomes" id="UP000000657"/>
    </source>
</evidence>
<dbReference type="KEGG" id="fal:FRAAL1048"/>
<sequence length="31" mass="3184">MSPPGPHGTPTRNLTLPDLIGAANTGLIRTN</sequence>
<gene>
    <name evidence="1" type="ordered locus">FRAAL1048</name>
</gene>
<dbReference type="STRING" id="326424.FRAAL1048"/>
<dbReference type="HOGENOM" id="CLU_3396642_0_0_11"/>
<reference evidence="1 2" key="1">
    <citation type="journal article" date="2007" name="Genome Res.">
        <title>Genome characteristics of facultatively symbiotic Frankia sp. strains reflect host range and host plant biogeography.</title>
        <authorList>
            <person name="Normand P."/>
            <person name="Lapierre P."/>
            <person name="Tisa L.S."/>
            <person name="Gogarten J.P."/>
            <person name="Alloisio N."/>
            <person name="Bagnarol E."/>
            <person name="Bassi C.A."/>
            <person name="Berry A.M."/>
            <person name="Bickhart D.M."/>
            <person name="Choisne N."/>
            <person name="Couloux A."/>
            <person name="Cournoyer B."/>
            <person name="Cruveiller S."/>
            <person name="Daubin V."/>
            <person name="Demange N."/>
            <person name="Francino M.P."/>
            <person name="Goltsman E."/>
            <person name="Huang Y."/>
            <person name="Kopp O.R."/>
            <person name="Labarre L."/>
            <person name="Lapidus A."/>
            <person name="Lavire C."/>
            <person name="Marechal J."/>
            <person name="Martinez M."/>
            <person name="Mastronunzio J.E."/>
            <person name="Mullin B.C."/>
            <person name="Niemann J."/>
            <person name="Pujic P."/>
            <person name="Rawnsley T."/>
            <person name="Rouy Z."/>
            <person name="Schenowitz C."/>
            <person name="Sellstedt A."/>
            <person name="Tavares F."/>
            <person name="Tomkins J.P."/>
            <person name="Vallenet D."/>
            <person name="Valverde C."/>
            <person name="Wall L.G."/>
            <person name="Wang Y."/>
            <person name="Medigue C."/>
            <person name="Benson D.R."/>
        </authorList>
    </citation>
    <scope>NUCLEOTIDE SEQUENCE [LARGE SCALE GENOMIC DNA]</scope>
    <source>
        <strain evidence="2">DSM 45986 / CECT 9034 / ACN14a</strain>
    </source>
</reference>